<dbReference type="InParanoid" id="A0A409YMP2"/>
<keyword evidence="2" id="KW-1185">Reference proteome</keyword>
<evidence type="ECO:0000313" key="1">
    <source>
        <dbReference type="EMBL" id="PPR04341.1"/>
    </source>
</evidence>
<organism evidence="1 2">
    <name type="scientific">Panaeolus cyanescens</name>
    <dbReference type="NCBI Taxonomy" id="181874"/>
    <lineage>
        <taxon>Eukaryota</taxon>
        <taxon>Fungi</taxon>
        <taxon>Dikarya</taxon>
        <taxon>Basidiomycota</taxon>
        <taxon>Agaricomycotina</taxon>
        <taxon>Agaricomycetes</taxon>
        <taxon>Agaricomycetidae</taxon>
        <taxon>Agaricales</taxon>
        <taxon>Agaricineae</taxon>
        <taxon>Galeropsidaceae</taxon>
        <taxon>Panaeolus</taxon>
    </lineage>
</organism>
<name>A0A409YMP2_9AGAR</name>
<accession>A0A409YMP2</accession>
<evidence type="ECO:0008006" key="3">
    <source>
        <dbReference type="Google" id="ProtNLM"/>
    </source>
</evidence>
<sequence>MPLKYRRLTLALQYLCYLIELPNDRYARRALNDSMRLAQTGATSWVKDLETCIKDLPNGAIKLPDLETASRNDIEIIVREIKETAAQELQLAISQSTKLYLLHHWLDSAAIATGTRTRAERYYLEIKNPRHRIALTQIIFSSHTLAVERLRWSEHRRPKIPREQRLCRFCTVQVETPEHALLQCTGNEEVSKMRDQFLTTVYSELPHVEVQNARLTIDGRLRNLIAQKPIINLLAKYAYRVLKVYDASPMLIPAMHDNNEQNTYYID</sequence>
<evidence type="ECO:0000313" key="2">
    <source>
        <dbReference type="Proteomes" id="UP000284842"/>
    </source>
</evidence>
<gene>
    <name evidence="1" type="ORF">CVT24_013419</name>
</gene>
<dbReference type="Proteomes" id="UP000284842">
    <property type="component" value="Unassembled WGS sequence"/>
</dbReference>
<dbReference type="AlphaFoldDB" id="A0A409YMP2"/>
<dbReference type="OrthoDB" id="3262758at2759"/>
<dbReference type="EMBL" id="NHTK01000960">
    <property type="protein sequence ID" value="PPR04341.1"/>
    <property type="molecule type" value="Genomic_DNA"/>
</dbReference>
<dbReference type="STRING" id="181874.A0A409YMP2"/>
<reference evidence="1 2" key="1">
    <citation type="journal article" date="2018" name="Evol. Lett.">
        <title>Horizontal gene cluster transfer increased hallucinogenic mushroom diversity.</title>
        <authorList>
            <person name="Reynolds H.T."/>
            <person name="Vijayakumar V."/>
            <person name="Gluck-Thaler E."/>
            <person name="Korotkin H.B."/>
            <person name="Matheny P.B."/>
            <person name="Slot J.C."/>
        </authorList>
    </citation>
    <scope>NUCLEOTIDE SEQUENCE [LARGE SCALE GENOMIC DNA]</scope>
    <source>
        <strain evidence="1 2">2629</strain>
    </source>
</reference>
<protein>
    <recommendedName>
        <fullName evidence="3">Reverse transcriptase zinc-binding domain-containing protein</fullName>
    </recommendedName>
</protein>
<proteinExistence type="predicted"/>
<comment type="caution">
    <text evidence="1">The sequence shown here is derived from an EMBL/GenBank/DDBJ whole genome shotgun (WGS) entry which is preliminary data.</text>
</comment>